<sequence length="256" mass="29785">MKIRLPVLIFASLFMGCEVKSCYQEAKEKHLEKRYGSRPASKSQLDDWEKEISGYEKIINEKIDAGIKTGKVYRKIGESYALMENYELCIKNLEKAAEYGEAVAEVFYWQGLCHANLSRTHNWNPDEARKAEQAFLKALNLEKTMNKVKYELAVMYYAGFARNNQYRVLSDVITVSQQQFQEKAIELMKEFKSVEPDQAKAYFFLAGLYKERGELAEAKRELTDLMAVIQKNNKSGYLRNPDYGRAETYLKDLERR</sequence>
<proteinExistence type="predicted"/>
<dbReference type="KEGG" id="tpx:Turpa_0392"/>
<dbReference type="Gene3D" id="1.25.40.10">
    <property type="entry name" value="Tetratricopeptide repeat domain"/>
    <property type="match status" value="1"/>
</dbReference>
<dbReference type="PROSITE" id="PS51257">
    <property type="entry name" value="PROKAR_LIPOPROTEIN"/>
    <property type="match status" value="1"/>
</dbReference>
<evidence type="ECO:0000313" key="1">
    <source>
        <dbReference type="EMBL" id="AFM11048.1"/>
    </source>
</evidence>
<reference evidence="1 2" key="1">
    <citation type="submission" date="2012-06" db="EMBL/GenBank/DDBJ databases">
        <title>The complete chromosome of genome of Turneriella parva DSM 21527.</title>
        <authorList>
            <consortium name="US DOE Joint Genome Institute (JGI-PGF)"/>
            <person name="Lucas S."/>
            <person name="Han J."/>
            <person name="Lapidus A."/>
            <person name="Bruce D."/>
            <person name="Goodwin L."/>
            <person name="Pitluck S."/>
            <person name="Peters L."/>
            <person name="Kyrpides N."/>
            <person name="Mavromatis K."/>
            <person name="Ivanova N."/>
            <person name="Mikhailova N."/>
            <person name="Chertkov O."/>
            <person name="Detter J.C."/>
            <person name="Tapia R."/>
            <person name="Han C."/>
            <person name="Land M."/>
            <person name="Hauser L."/>
            <person name="Markowitz V."/>
            <person name="Cheng J.-F."/>
            <person name="Hugenholtz P."/>
            <person name="Woyke T."/>
            <person name="Wu D."/>
            <person name="Gronow S."/>
            <person name="Wellnitz S."/>
            <person name="Brambilla E."/>
            <person name="Klenk H.-P."/>
            <person name="Eisen J.A."/>
        </authorList>
    </citation>
    <scope>NUCLEOTIDE SEQUENCE [LARGE SCALE GENOMIC DNA]</scope>
    <source>
        <strain evidence="2">ATCC BAA-1111 / DSM 21527 / NCTC 11395 / H</strain>
    </source>
</reference>
<name>I4B191_TURPD</name>
<accession>I4B191</accession>
<dbReference type="SUPFAM" id="SSF48452">
    <property type="entry name" value="TPR-like"/>
    <property type="match status" value="1"/>
</dbReference>
<keyword evidence="2" id="KW-1185">Reference proteome</keyword>
<evidence type="ECO:0000313" key="2">
    <source>
        <dbReference type="Proteomes" id="UP000006048"/>
    </source>
</evidence>
<dbReference type="OrthoDB" id="339543at2"/>
<dbReference type="Proteomes" id="UP000006048">
    <property type="component" value="Chromosome"/>
</dbReference>
<protein>
    <recommendedName>
        <fullName evidence="3">Tetratricopeptide repeat protein</fullName>
    </recommendedName>
</protein>
<dbReference type="HOGENOM" id="CLU_1085628_0_0_12"/>
<dbReference type="InterPro" id="IPR011990">
    <property type="entry name" value="TPR-like_helical_dom_sf"/>
</dbReference>
<organism evidence="1 2">
    <name type="scientific">Turneriella parva (strain ATCC BAA-1111 / DSM 21527 / NCTC 11395 / H)</name>
    <name type="common">Leptospira parva</name>
    <dbReference type="NCBI Taxonomy" id="869212"/>
    <lineage>
        <taxon>Bacteria</taxon>
        <taxon>Pseudomonadati</taxon>
        <taxon>Spirochaetota</taxon>
        <taxon>Spirochaetia</taxon>
        <taxon>Leptospirales</taxon>
        <taxon>Leptospiraceae</taxon>
        <taxon>Turneriella</taxon>
    </lineage>
</organism>
<gene>
    <name evidence="1" type="ordered locus">Turpa_0392</name>
</gene>
<dbReference type="AlphaFoldDB" id="I4B191"/>
<dbReference type="EMBL" id="CP002959">
    <property type="protein sequence ID" value="AFM11048.1"/>
    <property type="molecule type" value="Genomic_DNA"/>
</dbReference>
<dbReference type="RefSeq" id="WP_014801568.1">
    <property type="nucleotide sequence ID" value="NC_018020.1"/>
</dbReference>
<evidence type="ECO:0008006" key="3">
    <source>
        <dbReference type="Google" id="ProtNLM"/>
    </source>
</evidence>